<proteinExistence type="predicted"/>
<dbReference type="Proteomes" id="UP001152803">
    <property type="component" value="Unassembled WGS sequence"/>
</dbReference>
<dbReference type="AlphaFoldDB" id="A0A9Q1E2V1"/>
<organism evidence="3 4">
    <name type="scientific">Conger conger</name>
    <name type="common">Conger eel</name>
    <name type="synonym">Muraena conger</name>
    <dbReference type="NCBI Taxonomy" id="82655"/>
    <lineage>
        <taxon>Eukaryota</taxon>
        <taxon>Metazoa</taxon>
        <taxon>Chordata</taxon>
        <taxon>Craniata</taxon>
        <taxon>Vertebrata</taxon>
        <taxon>Euteleostomi</taxon>
        <taxon>Actinopterygii</taxon>
        <taxon>Neopterygii</taxon>
        <taxon>Teleostei</taxon>
        <taxon>Anguilliformes</taxon>
        <taxon>Congridae</taxon>
        <taxon>Conger</taxon>
    </lineage>
</organism>
<dbReference type="OrthoDB" id="1607513at2759"/>
<dbReference type="InterPro" id="IPR012337">
    <property type="entry name" value="RNaseH-like_sf"/>
</dbReference>
<gene>
    <name evidence="3" type="ORF">COCON_G00012840</name>
</gene>
<dbReference type="GO" id="GO:0005634">
    <property type="term" value="C:nucleus"/>
    <property type="evidence" value="ECO:0007669"/>
    <property type="project" value="TreeGrafter"/>
</dbReference>
<dbReference type="GO" id="GO:0046983">
    <property type="term" value="F:protein dimerization activity"/>
    <property type="evidence" value="ECO:0007669"/>
    <property type="project" value="InterPro"/>
</dbReference>
<comment type="caution">
    <text evidence="3">The sequence shown here is derived from an EMBL/GenBank/DDBJ whole genome shotgun (WGS) entry which is preliminary data.</text>
</comment>
<dbReference type="InterPro" id="IPR008906">
    <property type="entry name" value="HATC_C_dom"/>
</dbReference>
<dbReference type="GO" id="GO:0006357">
    <property type="term" value="P:regulation of transcription by RNA polymerase II"/>
    <property type="evidence" value="ECO:0007669"/>
    <property type="project" value="TreeGrafter"/>
</dbReference>
<evidence type="ECO:0000313" key="3">
    <source>
        <dbReference type="EMBL" id="KAJ8288625.1"/>
    </source>
</evidence>
<evidence type="ECO:0000313" key="4">
    <source>
        <dbReference type="Proteomes" id="UP001152803"/>
    </source>
</evidence>
<name>A0A9Q1E2V1_CONCO</name>
<reference evidence="3" key="1">
    <citation type="journal article" date="2023" name="Science">
        <title>Genome structures resolve the early diversification of teleost fishes.</title>
        <authorList>
            <person name="Parey E."/>
            <person name="Louis A."/>
            <person name="Montfort J."/>
            <person name="Bouchez O."/>
            <person name="Roques C."/>
            <person name="Iampietro C."/>
            <person name="Lluch J."/>
            <person name="Castinel A."/>
            <person name="Donnadieu C."/>
            <person name="Desvignes T."/>
            <person name="Floi Bucao C."/>
            <person name="Jouanno E."/>
            <person name="Wen M."/>
            <person name="Mejri S."/>
            <person name="Dirks R."/>
            <person name="Jansen H."/>
            <person name="Henkel C."/>
            <person name="Chen W.J."/>
            <person name="Zahm M."/>
            <person name="Cabau C."/>
            <person name="Klopp C."/>
            <person name="Thompson A.W."/>
            <person name="Robinson-Rechavi M."/>
            <person name="Braasch I."/>
            <person name="Lecointre G."/>
            <person name="Bobe J."/>
            <person name="Postlethwait J.H."/>
            <person name="Berthelot C."/>
            <person name="Roest Crollius H."/>
            <person name="Guiguen Y."/>
        </authorList>
    </citation>
    <scope>NUCLEOTIDE SEQUENCE</scope>
    <source>
        <strain evidence="3">Concon-B</strain>
    </source>
</reference>
<feature type="non-terminal residue" evidence="3">
    <location>
        <position position="244"/>
    </location>
</feature>
<evidence type="ECO:0000259" key="1">
    <source>
        <dbReference type="Pfam" id="PF05699"/>
    </source>
</evidence>
<dbReference type="InterPro" id="IPR025525">
    <property type="entry name" value="hAT-like_transposase_RNase-H"/>
</dbReference>
<evidence type="ECO:0000259" key="2">
    <source>
        <dbReference type="Pfam" id="PF14372"/>
    </source>
</evidence>
<feature type="domain" description="HAT C-terminal dimerisation" evidence="1">
    <location>
        <begin position="204"/>
        <end position="242"/>
    </location>
</feature>
<protein>
    <submittedName>
        <fullName evidence="3">Uncharacterized protein</fullName>
    </submittedName>
</protein>
<feature type="domain" description="hAT-like transposase RNase-H fold" evidence="2">
    <location>
        <begin position="55"/>
        <end position="130"/>
    </location>
</feature>
<dbReference type="PANTHER" id="PTHR46169:SF25">
    <property type="entry name" value="ZINC FINGER BED DOMAIN-CONTAINING PROTEIN 1-LIKE-RELATED"/>
    <property type="match status" value="1"/>
</dbReference>
<dbReference type="Pfam" id="PF14372">
    <property type="entry name" value="hAT-like_RNase-H"/>
    <property type="match status" value="1"/>
</dbReference>
<dbReference type="PANTHER" id="PTHR46169">
    <property type="entry name" value="DNA REPLICATION-RELATED ELEMENT FACTOR, ISOFORM A"/>
    <property type="match status" value="1"/>
</dbReference>
<dbReference type="EMBL" id="JAFJMO010000001">
    <property type="protein sequence ID" value="KAJ8288625.1"/>
    <property type="molecule type" value="Genomic_DNA"/>
</dbReference>
<dbReference type="SUPFAM" id="SSF53098">
    <property type="entry name" value="Ribonuclease H-like"/>
    <property type="match status" value="1"/>
</dbReference>
<dbReference type="Pfam" id="PF05699">
    <property type="entry name" value="Dimer_Tnp_hAT"/>
    <property type="match status" value="1"/>
</dbReference>
<keyword evidence="4" id="KW-1185">Reference proteome</keyword>
<sequence length="244" mass="27485">MVVRFIEQQQAICAVLAGDRNTWHLMPKDSEITVLEEVSQLLGSLHEFTDILASEKQVTLSALTPDLEHISNEILQEQPTDSNLTKQMKEIMRKDMLMQLRYTEEMKNVLNISSFMDPRFKGNFIENLDQTVKGCIEEAMLLASHLILDALSTEATQSPSSSSSTTTTTTNIKEKSLCGLLKKITAAKMNRVTASVQEKVDDEVKLYLSLPTVSADSDPLEWWKAHVEEMPMLSKVARSYLCSR</sequence>
<accession>A0A9Q1E2V1</accession>
<dbReference type="GO" id="GO:0003677">
    <property type="term" value="F:DNA binding"/>
    <property type="evidence" value="ECO:0007669"/>
    <property type="project" value="InterPro"/>
</dbReference>
<dbReference type="InterPro" id="IPR052717">
    <property type="entry name" value="Vacuolar_transposase_reg"/>
</dbReference>